<dbReference type="InterPro" id="IPR000945">
    <property type="entry name" value="DBH-like"/>
</dbReference>
<dbReference type="SMART" id="SM00664">
    <property type="entry name" value="DoH"/>
    <property type="match status" value="1"/>
</dbReference>
<evidence type="ECO:0000313" key="6">
    <source>
        <dbReference type="EMBL" id="CAL8068114.1"/>
    </source>
</evidence>
<dbReference type="InterPro" id="IPR028460">
    <property type="entry name" value="Tbh/DBH"/>
</dbReference>
<dbReference type="SUPFAM" id="SSF49742">
    <property type="entry name" value="PHM/PNGase F"/>
    <property type="match status" value="2"/>
</dbReference>
<proteinExistence type="inferred from homology"/>
<dbReference type="InterPro" id="IPR005018">
    <property type="entry name" value="DOMON_domain"/>
</dbReference>
<feature type="domain" description="DOMON" evidence="5">
    <location>
        <begin position="61"/>
        <end position="179"/>
    </location>
</feature>
<dbReference type="Gene3D" id="2.60.120.310">
    <property type="entry name" value="Copper type II, ascorbate-dependent monooxygenase, N-terminal domain"/>
    <property type="match status" value="1"/>
</dbReference>
<evidence type="ECO:0000313" key="7">
    <source>
        <dbReference type="Proteomes" id="UP001642540"/>
    </source>
</evidence>
<dbReference type="PANTHER" id="PTHR10157:SF23">
    <property type="entry name" value="MOXD1 HOMOLOG 1"/>
    <property type="match status" value="1"/>
</dbReference>
<sequence>MIFTGVSLILSLLGGGTNTNVSVGVGSVGNSAIVNIPQISPVNLQPKENPFKHSVTLDPRGNYRLEWEVDWKEERVIFNVTAATKGYIGFGLSRKGKMSGADIVIGGVDKNGKPYFSDRHAIGNQLPVLDQNQDWILHEAWERGGLTFLSFSRPFDTCDKVGDLVINENDLVSVIWAFGENDNDELQNHWENRGSYEVYLLDPDLAPESLSDRFRFGNQGKLPQISKTFDVLANFQSSINVFRISEVRTLFQQDTLYWCSFHRVPTSTKHHIIGFNVEFPTEKDRVNVHHLLLYRCVAPPGSSALQNLTQSSLNGGGECYLGDDIGPPSISFCTEEIFAWGVGGRALFLPNHVGIPMSESNQEFFMLQVHYDNSNKKIPSEITVSIALNIYYTNNLRENDAGIILVGSAVPSSTSLVIPPYSRNHIILGHCSKECTKKMLNSGGIKVFAAFGHTHVAGREVRLRHFRNSKELSWIGADSNYNFAFQQMRLLKTERRIEPGDHLVQTCVYDSTGRNGTVVTGGYSTREEMCLMHLYYYARVNGIGNCLSEIREEGYNWNLLGIKNTTFAFHNRETVIREPSQFVGVTISNYLTNFIEWSEELKKEFQRQHIIQPQISVCPTISSSLGGISSQPINNVRNNFVNEKKKRKPEYIERKTGTKSRDYVRSNRVGRSIKYPARLHYNFNLKNENGIRNGTSKKPSDWEGYPEPILSVSEHQSRFPREFNGYQPESRCGWEYYEAPVQEKHIIINVQRERTKGYTDYDKSIIFERNPDGSIEAILK</sequence>
<comment type="similarity">
    <text evidence="1">Belongs to the copper type II ascorbate-dependent monooxygenase family.</text>
</comment>
<dbReference type="InterPro" id="IPR000323">
    <property type="entry name" value="Cu2_ascorb_mOase_N"/>
</dbReference>
<evidence type="ECO:0000256" key="2">
    <source>
        <dbReference type="ARBA" id="ARBA00023157"/>
    </source>
</evidence>
<feature type="chain" id="PRO_5046610345" description="DOMON domain-containing protein" evidence="4">
    <location>
        <begin position="20"/>
        <end position="780"/>
    </location>
</feature>
<evidence type="ECO:0000256" key="3">
    <source>
        <dbReference type="ARBA" id="ARBA00023180"/>
    </source>
</evidence>
<dbReference type="Pfam" id="PF03351">
    <property type="entry name" value="DOMON"/>
    <property type="match status" value="1"/>
</dbReference>
<dbReference type="Pfam" id="PF01082">
    <property type="entry name" value="Cu2_monooxygen"/>
    <property type="match status" value="1"/>
</dbReference>
<protein>
    <recommendedName>
        <fullName evidence="5">DOMON domain-containing protein</fullName>
    </recommendedName>
</protein>
<reference evidence="6 7" key="1">
    <citation type="submission" date="2024-08" db="EMBL/GenBank/DDBJ databases">
        <authorList>
            <person name="Cucini C."/>
            <person name="Frati F."/>
        </authorList>
    </citation>
    <scope>NUCLEOTIDE SEQUENCE [LARGE SCALE GENOMIC DNA]</scope>
</reference>
<evidence type="ECO:0000259" key="5">
    <source>
        <dbReference type="PROSITE" id="PS50836"/>
    </source>
</evidence>
<dbReference type="SUPFAM" id="SSF49344">
    <property type="entry name" value="CBD9-like"/>
    <property type="match status" value="1"/>
</dbReference>
<keyword evidence="3" id="KW-0325">Glycoprotein</keyword>
<dbReference type="InterPro" id="IPR008977">
    <property type="entry name" value="PHM/PNGase_F_dom_sf"/>
</dbReference>
<dbReference type="EMBL" id="CAXLJM020000001">
    <property type="protein sequence ID" value="CAL8068114.1"/>
    <property type="molecule type" value="Genomic_DNA"/>
</dbReference>
<dbReference type="PROSITE" id="PS50836">
    <property type="entry name" value="DOMON"/>
    <property type="match status" value="1"/>
</dbReference>
<name>A0ABP1PKW0_9HEXA</name>
<keyword evidence="2" id="KW-1015">Disulfide bond</keyword>
<dbReference type="Pfam" id="PF03712">
    <property type="entry name" value="Cu2_monoox_C"/>
    <property type="match status" value="1"/>
</dbReference>
<gene>
    <name evidence="6" type="ORF">ODALV1_LOCUS117</name>
</gene>
<keyword evidence="7" id="KW-1185">Reference proteome</keyword>
<organism evidence="6 7">
    <name type="scientific">Orchesella dallaii</name>
    <dbReference type="NCBI Taxonomy" id="48710"/>
    <lineage>
        <taxon>Eukaryota</taxon>
        <taxon>Metazoa</taxon>
        <taxon>Ecdysozoa</taxon>
        <taxon>Arthropoda</taxon>
        <taxon>Hexapoda</taxon>
        <taxon>Collembola</taxon>
        <taxon>Entomobryomorpha</taxon>
        <taxon>Entomobryoidea</taxon>
        <taxon>Orchesellidae</taxon>
        <taxon>Orchesellinae</taxon>
        <taxon>Orchesella</taxon>
    </lineage>
</organism>
<dbReference type="Gene3D" id="2.60.120.230">
    <property type="match status" value="1"/>
</dbReference>
<dbReference type="InterPro" id="IPR024548">
    <property type="entry name" value="Cu2_monoox_C"/>
</dbReference>
<evidence type="ECO:0000256" key="4">
    <source>
        <dbReference type="SAM" id="SignalP"/>
    </source>
</evidence>
<keyword evidence="4" id="KW-0732">Signal</keyword>
<dbReference type="PRINTS" id="PR00767">
    <property type="entry name" value="DBMONOXGNASE"/>
</dbReference>
<dbReference type="CDD" id="cd09631">
    <property type="entry name" value="DOMON_DOH"/>
    <property type="match status" value="1"/>
</dbReference>
<evidence type="ECO:0000256" key="1">
    <source>
        <dbReference type="ARBA" id="ARBA00010676"/>
    </source>
</evidence>
<dbReference type="InterPro" id="IPR014784">
    <property type="entry name" value="Cu2_ascorb_mOase-like_C"/>
</dbReference>
<dbReference type="InterPro" id="IPR036939">
    <property type="entry name" value="Cu2_ascorb_mOase_N_sf"/>
</dbReference>
<comment type="caution">
    <text evidence="6">The sequence shown here is derived from an EMBL/GenBank/DDBJ whole genome shotgun (WGS) entry which is preliminary data.</text>
</comment>
<accession>A0ABP1PKW0</accession>
<dbReference type="Gene3D" id="2.60.40.1210">
    <property type="entry name" value="Cellobiose dehydrogenase, cytochrome domain"/>
    <property type="match status" value="1"/>
</dbReference>
<feature type="signal peptide" evidence="4">
    <location>
        <begin position="1"/>
        <end position="19"/>
    </location>
</feature>
<dbReference type="Proteomes" id="UP001642540">
    <property type="component" value="Unassembled WGS sequence"/>
</dbReference>
<dbReference type="InterPro" id="IPR045266">
    <property type="entry name" value="DOH_DOMON"/>
</dbReference>
<dbReference type="PANTHER" id="PTHR10157">
    <property type="entry name" value="DOPAMINE BETA HYDROXYLASE RELATED"/>
    <property type="match status" value="1"/>
</dbReference>